<gene>
    <name evidence="1" type="ORF">EDM56_02665</name>
</gene>
<protein>
    <submittedName>
        <fullName evidence="1">Uncharacterized protein</fullName>
    </submittedName>
</protein>
<reference evidence="1 2" key="1">
    <citation type="submission" date="2018-10" db="EMBL/GenBank/DDBJ databases">
        <title>Phylogenomics of Brevibacillus.</title>
        <authorList>
            <person name="Dunlap C."/>
        </authorList>
    </citation>
    <scope>NUCLEOTIDE SEQUENCE [LARGE SCALE GENOMIC DNA]</scope>
    <source>
        <strain evidence="1 2">JCM 15716</strain>
    </source>
</reference>
<dbReference type="Proteomes" id="UP000271031">
    <property type="component" value="Unassembled WGS sequence"/>
</dbReference>
<proteinExistence type="predicted"/>
<name>A0A3M8DUA2_9BACL</name>
<evidence type="ECO:0000313" key="2">
    <source>
        <dbReference type="Proteomes" id="UP000271031"/>
    </source>
</evidence>
<accession>A0A3M8DUA2</accession>
<evidence type="ECO:0000313" key="1">
    <source>
        <dbReference type="EMBL" id="RNB91676.1"/>
    </source>
</evidence>
<dbReference type="AlphaFoldDB" id="A0A3M8DUA2"/>
<organism evidence="1 2">
    <name type="scientific">Brevibacillus fluminis</name>
    <dbReference type="NCBI Taxonomy" id="511487"/>
    <lineage>
        <taxon>Bacteria</taxon>
        <taxon>Bacillati</taxon>
        <taxon>Bacillota</taxon>
        <taxon>Bacilli</taxon>
        <taxon>Bacillales</taxon>
        <taxon>Paenibacillaceae</taxon>
        <taxon>Brevibacillus</taxon>
    </lineage>
</organism>
<dbReference type="EMBL" id="RHHQ01000004">
    <property type="protein sequence ID" value="RNB91676.1"/>
    <property type="molecule type" value="Genomic_DNA"/>
</dbReference>
<comment type="caution">
    <text evidence="1">The sequence shown here is derived from an EMBL/GenBank/DDBJ whole genome shotgun (WGS) entry which is preliminary data.</text>
</comment>
<keyword evidence="2" id="KW-1185">Reference proteome</keyword>
<sequence>MVEKKVQSITCIFFFFSRGHSRIDLKIRDVRRKILFLIHLGTHSSEHVPLLTRIGCTDKRMTCQAKTNAKRGMNEQ</sequence>